<dbReference type="RefSeq" id="WP_161766976.1">
    <property type="nucleotide sequence ID" value="NZ_JAAATW010000002.1"/>
</dbReference>
<proteinExistence type="predicted"/>
<reference evidence="4" key="1">
    <citation type="submission" date="2020-01" db="EMBL/GenBank/DDBJ databases">
        <title>Sphingomonas sp. strain CSW-10.</title>
        <authorList>
            <person name="Chen W.-M."/>
        </authorList>
    </citation>
    <scope>NUCLEOTIDE SEQUENCE [LARGE SCALE GENOMIC DNA]</scope>
    <source>
        <strain evidence="4">CCP-1</strain>
    </source>
</reference>
<dbReference type="InterPro" id="IPR058248">
    <property type="entry name" value="Lxx211020-like"/>
</dbReference>
<protein>
    <submittedName>
        <fullName evidence="3">Copper chaperone PCu(A)C</fullName>
    </submittedName>
</protein>
<evidence type="ECO:0000313" key="3">
    <source>
        <dbReference type="EMBL" id="NBE07975.1"/>
    </source>
</evidence>
<dbReference type="InterPro" id="IPR036182">
    <property type="entry name" value="PCuAC_sf"/>
</dbReference>
<dbReference type="Gene3D" id="2.60.40.1890">
    <property type="entry name" value="PCu(A)C copper chaperone"/>
    <property type="match status" value="1"/>
</dbReference>
<keyword evidence="2" id="KW-0732">Signal</keyword>
<evidence type="ECO:0000256" key="1">
    <source>
        <dbReference type="SAM" id="MobiDB-lite"/>
    </source>
</evidence>
<feature type="signal peptide" evidence="2">
    <location>
        <begin position="1"/>
        <end position="26"/>
    </location>
</feature>
<accession>A0ABW9Y620</accession>
<name>A0ABW9Y620_9RHOB</name>
<feature type="compositionally biased region" description="Basic and acidic residues" evidence="1">
    <location>
        <begin position="156"/>
        <end position="171"/>
    </location>
</feature>
<evidence type="ECO:0000256" key="2">
    <source>
        <dbReference type="SAM" id="SignalP"/>
    </source>
</evidence>
<feature type="chain" id="PRO_5047346652" evidence="2">
    <location>
        <begin position="27"/>
        <end position="180"/>
    </location>
</feature>
<dbReference type="SUPFAM" id="SSF110087">
    <property type="entry name" value="DR1885-like metal-binding protein"/>
    <property type="match status" value="1"/>
</dbReference>
<dbReference type="Proteomes" id="UP001517376">
    <property type="component" value="Unassembled WGS sequence"/>
</dbReference>
<evidence type="ECO:0000313" key="4">
    <source>
        <dbReference type="Proteomes" id="UP001517376"/>
    </source>
</evidence>
<dbReference type="PANTHER" id="PTHR36302">
    <property type="entry name" value="BLR7088 PROTEIN"/>
    <property type="match status" value="1"/>
</dbReference>
<dbReference type="PANTHER" id="PTHR36302:SF1">
    <property type="entry name" value="COPPER CHAPERONE PCU(A)C"/>
    <property type="match status" value="1"/>
</dbReference>
<dbReference type="InterPro" id="IPR007410">
    <property type="entry name" value="LpqE-like"/>
</dbReference>
<keyword evidence="4" id="KW-1185">Reference proteome</keyword>
<comment type="caution">
    <text evidence="3">The sequence shown here is derived from an EMBL/GenBank/DDBJ whole genome shotgun (WGS) entry which is preliminary data.</text>
</comment>
<sequence>MMIRTPMAALAAGVALSLSLSLPLAAQEHPEGLHVHDVYARSNGQAGGSGAVFFMIHNNTATDDRLIAARADVAERVELHTHIEDANGVMQMREVEGGIALPAGEMHALERGGDHVMLMGLTEALEDGQTFPVTLTFEQAGDVVIEAVVDNDRKPAEGEIMDHGDGHDHSGHGAGHGSGG</sequence>
<gene>
    <name evidence="3" type="ORF">GU920_10535</name>
</gene>
<dbReference type="EMBL" id="JAAATW010000002">
    <property type="protein sequence ID" value="NBE07975.1"/>
    <property type="molecule type" value="Genomic_DNA"/>
</dbReference>
<dbReference type="Pfam" id="PF04314">
    <property type="entry name" value="PCuAC"/>
    <property type="match status" value="1"/>
</dbReference>
<organism evidence="3 4">
    <name type="scientific">Paragemmobacter ruber</name>
    <dbReference type="NCBI Taxonomy" id="1985673"/>
    <lineage>
        <taxon>Bacteria</taxon>
        <taxon>Pseudomonadati</taxon>
        <taxon>Pseudomonadota</taxon>
        <taxon>Alphaproteobacteria</taxon>
        <taxon>Rhodobacterales</taxon>
        <taxon>Paracoccaceae</taxon>
        <taxon>Paragemmobacter</taxon>
    </lineage>
</organism>
<feature type="region of interest" description="Disordered" evidence="1">
    <location>
        <begin position="156"/>
        <end position="180"/>
    </location>
</feature>